<name>A0A2U1V9X3_9PROT</name>
<evidence type="ECO:0000256" key="2">
    <source>
        <dbReference type="PIRSR" id="PIRSR005962-1"/>
    </source>
</evidence>
<evidence type="ECO:0000259" key="3">
    <source>
        <dbReference type="Pfam" id="PF07687"/>
    </source>
</evidence>
<reference evidence="5" key="1">
    <citation type="submission" date="2017-10" db="EMBL/GenBank/DDBJ databases">
        <authorList>
            <person name="Toshchakov S.V."/>
            <person name="Goeva M.A."/>
        </authorList>
    </citation>
    <scope>NUCLEOTIDE SEQUENCE [LARGE SCALE GENOMIC DNA]</scope>
    <source>
        <strain evidence="5">JR1/69-1-13</strain>
    </source>
</reference>
<dbReference type="SUPFAM" id="SSF53187">
    <property type="entry name" value="Zn-dependent exopeptidases"/>
    <property type="match status" value="1"/>
</dbReference>
<dbReference type="GO" id="GO:0046872">
    <property type="term" value="F:metal ion binding"/>
    <property type="evidence" value="ECO:0007669"/>
    <property type="project" value="UniProtKB-KW"/>
</dbReference>
<keyword evidence="2" id="KW-0464">Manganese</keyword>
<proteinExistence type="predicted"/>
<dbReference type="FunFam" id="3.30.70.360:FF:000001">
    <property type="entry name" value="N-acetyldiaminopimelate deacetylase"/>
    <property type="match status" value="1"/>
</dbReference>
<evidence type="ECO:0000313" key="5">
    <source>
        <dbReference type="Proteomes" id="UP000245048"/>
    </source>
</evidence>
<accession>A0A2U1V9X3</accession>
<dbReference type="PANTHER" id="PTHR11014">
    <property type="entry name" value="PEPTIDASE M20 FAMILY MEMBER"/>
    <property type="match status" value="1"/>
</dbReference>
<feature type="binding site" evidence="2">
    <location>
        <position position="135"/>
    </location>
    <ligand>
        <name>Mn(2+)</name>
        <dbReference type="ChEBI" id="CHEBI:29035"/>
        <label>2</label>
    </ligand>
</feature>
<dbReference type="PIRSF" id="PIRSF005962">
    <property type="entry name" value="Pept_M20D_amidohydro"/>
    <property type="match status" value="1"/>
</dbReference>
<dbReference type="InterPro" id="IPR002933">
    <property type="entry name" value="Peptidase_M20"/>
</dbReference>
<dbReference type="Gene3D" id="3.30.70.360">
    <property type="match status" value="1"/>
</dbReference>
<sequence>MTAEAADLVAWRRHLHTIPELGFAEHETAAFVAARLAEMGWSVAAGVGGTGVVGTLQAGRAPRNGGPRAIALRADMDALPIAEAVARPHASRHAGRMHACGHDGHMAMLLGAARDLATRPDFHGTVHLIFQPAEEHGRGAAAMLADGLLERFLFDEVYGLHNMPGLPFGRFATRPGGLMAAEDNFEIVVEGVGTHAARPHMGLDPLVVGAEIVLALQGIVARRLDPVAQAVVSVTEFLTDGQRNVLPGRVTLRGDTRSFDPAVSAMIEARMAAIAAGLCQAHGAGHRFLYTGEFRPTVNSAAQTAWALDAARAVAGAEGAEGDCAPVLASEDFGAFLERVPGNFMFLGSGLAGEPGGVPLHNAAYDFQDGLLPLGAAYFATLARQRLAG</sequence>
<dbReference type="Gene3D" id="3.40.630.10">
    <property type="entry name" value="Zn peptidases"/>
    <property type="match status" value="1"/>
</dbReference>
<dbReference type="NCBIfam" id="TIGR01891">
    <property type="entry name" value="amidohydrolases"/>
    <property type="match status" value="1"/>
</dbReference>
<evidence type="ECO:0000256" key="1">
    <source>
        <dbReference type="ARBA" id="ARBA00022801"/>
    </source>
</evidence>
<feature type="binding site" evidence="2">
    <location>
        <position position="361"/>
    </location>
    <ligand>
        <name>Mn(2+)</name>
        <dbReference type="ChEBI" id="CHEBI:29035"/>
        <label>2</label>
    </ligand>
</feature>
<dbReference type="Pfam" id="PF01546">
    <property type="entry name" value="Peptidase_M20"/>
    <property type="match status" value="1"/>
</dbReference>
<dbReference type="SUPFAM" id="SSF55031">
    <property type="entry name" value="Bacterial exopeptidase dimerisation domain"/>
    <property type="match status" value="1"/>
</dbReference>
<gene>
    <name evidence="4" type="ORF">CR165_02115</name>
</gene>
<keyword evidence="2" id="KW-0479">Metal-binding</keyword>
<dbReference type="AlphaFoldDB" id="A0A2U1V9X3"/>
<feature type="binding site" evidence="2">
    <location>
        <position position="102"/>
    </location>
    <ligand>
        <name>Mn(2+)</name>
        <dbReference type="ChEBI" id="CHEBI:29035"/>
        <label>2</label>
    </ligand>
</feature>
<dbReference type="GO" id="GO:0019877">
    <property type="term" value="P:diaminopimelate biosynthetic process"/>
    <property type="evidence" value="ECO:0007669"/>
    <property type="project" value="UniProtKB-ARBA"/>
</dbReference>
<keyword evidence="5" id="KW-1185">Reference proteome</keyword>
<protein>
    <submittedName>
        <fullName evidence="4">Amidohydrolase</fullName>
    </submittedName>
</protein>
<feature type="domain" description="Peptidase M20 dimerisation" evidence="3">
    <location>
        <begin position="185"/>
        <end position="275"/>
    </location>
</feature>
<keyword evidence="1 4" id="KW-0378">Hydrolase</keyword>
<dbReference type="Proteomes" id="UP000245048">
    <property type="component" value="Unassembled WGS sequence"/>
</dbReference>
<evidence type="ECO:0000313" key="4">
    <source>
        <dbReference type="EMBL" id="PWC30720.1"/>
    </source>
</evidence>
<dbReference type="InterPro" id="IPR017439">
    <property type="entry name" value="Amidohydrolase"/>
</dbReference>
<feature type="binding site" evidence="2">
    <location>
        <position position="100"/>
    </location>
    <ligand>
        <name>Mn(2+)</name>
        <dbReference type="ChEBI" id="CHEBI:29035"/>
        <label>2</label>
    </ligand>
</feature>
<dbReference type="InterPro" id="IPR011650">
    <property type="entry name" value="Peptidase_M20_dimer"/>
</dbReference>
<dbReference type="PANTHER" id="PTHR11014:SF63">
    <property type="entry name" value="METALLOPEPTIDASE, PUTATIVE (AFU_ORTHOLOGUE AFUA_6G09600)-RELATED"/>
    <property type="match status" value="1"/>
</dbReference>
<dbReference type="OrthoDB" id="9777385at2"/>
<dbReference type="GO" id="GO:0050118">
    <property type="term" value="F:N-acetyldiaminopimelate deacetylase activity"/>
    <property type="evidence" value="ECO:0007669"/>
    <property type="project" value="UniProtKB-ARBA"/>
</dbReference>
<organism evidence="4 5">
    <name type="scientific">Teichococcus aestuarii</name>
    <dbReference type="NCBI Taxonomy" id="568898"/>
    <lineage>
        <taxon>Bacteria</taxon>
        <taxon>Pseudomonadati</taxon>
        <taxon>Pseudomonadota</taxon>
        <taxon>Alphaproteobacteria</taxon>
        <taxon>Acetobacterales</taxon>
        <taxon>Roseomonadaceae</taxon>
        <taxon>Roseomonas</taxon>
    </lineage>
</organism>
<comment type="caution">
    <text evidence="4">The sequence shown here is derived from an EMBL/GenBank/DDBJ whole genome shotgun (WGS) entry which is preliminary data.</text>
</comment>
<dbReference type="Pfam" id="PF07687">
    <property type="entry name" value="M20_dimer"/>
    <property type="match status" value="1"/>
</dbReference>
<feature type="binding site" evidence="2">
    <location>
        <position position="161"/>
    </location>
    <ligand>
        <name>Mn(2+)</name>
        <dbReference type="ChEBI" id="CHEBI:29035"/>
        <label>2</label>
    </ligand>
</feature>
<dbReference type="RefSeq" id="WP_109515291.1">
    <property type="nucleotide sequence ID" value="NZ_PDOA01000001.1"/>
</dbReference>
<comment type="cofactor">
    <cofactor evidence="2">
        <name>Mn(2+)</name>
        <dbReference type="ChEBI" id="CHEBI:29035"/>
    </cofactor>
    <text evidence="2">The Mn(2+) ion enhances activity.</text>
</comment>
<dbReference type="EMBL" id="PDOA01000001">
    <property type="protein sequence ID" value="PWC30720.1"/>
    <property type="molecule type" value="Genomic_DNA"/>
</dbReference>
<dbReference type="InterPro" id="IPR036264">
    <property type="entry name" value="Bact_exopeptidase_dim_dom"/>
</dbReference>